<evidence type="ECO:0000313" key="3">
    <source>
        <dbReference type="Proteomes" id="UP000054097"/>
    </source>
</evidence>
<organism evidence="2 3">
    <name type="scientific">Serendipita vermifera MAFF 305830</name>
    <dbReference type="NCBI Taxonomy" id="933852"/>
    <lineage>
        <taxon>Eukaryota</taxon>
        <taxon>Fungi</taxon>
        <taxon>Dikarya</taxon>
        <taxon>Basidiomycota</taxon>
        <taxon>Agaricomycotina</taxon>
        <taxon>Agaricomycetes</taxon>
        <taxon>Sebacinales</taxon>
        <taxon>Serendipitaceae</taxon>
        <taxon>Serendipita</taxon>
    </lineage>
</organism>
<evidence type="ECO:0000256" key="1">
    <source>
        <dbReference type="SAM" id="MobiDB-lite"/>
    </source>
</evidence>
<feature type="compositionally biased region" description="Basic and acidic residues" evidence="1">
    <location>
        <begin position="28"/>
        <end position="40"/>
    </location>
</feature>
<proteinExistence type="predicted"/>
<dbReference type="EMBL" id="KN824282">
    <property type="protein sequence ID" value="KIM31477.1"/>
    <property type="molecule type" value="Genomic_DNA"/>
</dbReference>
<reference evidence="3" key="2">
    <citation type="submission" date="2015-01" db="EMBL/GenBank/DDBJ databases">
        <title>Evolutionary Origins and Diversification of the Mycorrhizal Mutualists.</title>
        <authorList>
            <consortium name="DOE Joint Genome Institute"/>
            <consortium name="Mycorrhizal Genomics Consortium"/>
            <person name="Kohler A."/>
            <person name="Kuo A."/>
            <person name="Nagy L.G."/>
            <person name="Floudas D."/>
            <person name="Copeland A."/>
            <person name="Barry K.W."/>
            <person name="Cichocki N."/>
            <person name="Veneault-Fourrey C."/>
            <person name="LaButti K."/>
            <person name="Lindquist E.A."/>
            <person name="Lipzen A."/>
            <person name="Lundell T."/>
            <person name="Morin E."/>
            <person name="Murat C."/>
            <person name="Riley R."/>
            <person name="Ohm R."/>
            <person name="Sun H."/>
            <person name="Tunlid A."/>
            <person name="Henrissat B."/>
            <person name="Grigoriev I.V."/>
            <person name="Hibbett D.S."/>
            <person name="Martin F."/>
        </authorList>
    </citation>
    <scope>NUCLEOTIDE SEQUENCE [LARGE SCALE GENOMIC DNA]</scope>
    <source>
        <strain evidence="3">MAFF 305830</strain>
    </source>
</reference>
<evidence type="ECO:0000313" key="2">
    <source>
        <dbReference type="EMBL" id="KIM31477.1"/>
    </source>
</evidence>
<dbReference type="AlphaFoldDB" id="A0A0C2XRA5"/>
<dbReference type="HOGENOM" id="CLU_2470487_0_0_1"/>
<gene>
    <name evidence="2" type="ORF">M408DRAFT_260256</name>
</gene>
<name>A0A0C2XRA5_SERVB</name>
<accession>A0A0C2XRA5</accession>
<dbReference type="Proteomes" id="UP000054097">
    <property type="component" value="Unassembled WGS sequence"/>
</dbReference>
<protein>
    <submittedName>
        <fullName evidence="2">Uncharacterized protein</fullName>
    </submittedName>
</protein>
<feature type="region of interest" description="Disordered" evidence="1">
    <location>
        <begin position="1"/>
        <end position="47"/>
    </location>
</feature>
<feature type="compositionally biased region" description="Polar residues" evidence="1">
    <location>
        <begin position="1"/>
        <end position="21"/>
    </location>
</feature>
<keyword evidence="3" id="KW-1185">Reference proteome</keyword>
<sequence length="88" mass="9608">MVDGSVRNTGNQVFFGMNQSVRGPPKTSGRDTRTDSGRMDRTKKRFDRAPQAIRVVRPPFRRVGPVIQSIVNSVAVAPKPTAINTGCP</sequence>
<reference evidence="2 3" key="1">
    <citation type="submission" date="2014-04" db="EMBL/GenBank/DDBJ databases">
        <authorList>
            <consortium name="DOE Joint Genome Institute"/>
            <person name="Kuo A."/>
            <person name="Zuccaro A."/>
            <person name="Kohler A."/>
            <person name="Nagy L.G."/>
            <person name="Floudas D."/>
            <person name="Copeland A."/>
            <person name="Barry K.W."/>
            <person name="Cichocki N."/>
            <person name="Veneault-Fourrey C."/>
            <person name="LaButti K."/>
            <person name="Lindquist E.A."/>
            <person name="Lipzen A."/>
            <person name="Lundell T."/>
            <person name="Morin E."/>
            <person name="Murat C."/>
            <person name="Sun H."/>
            <person name="Tunlid A."/>
            <person name="Henrissat B."/>
            <person name="Grigoriev I.V."/>
            <person name="Hibbett D.S."/>
            <person name="Martin F."/>
            <person name="Nordberg H.P."/>
            <person name="Cantor M.N."/>
            <person name="Hua S.X."/>
        </authorList>
    </citation>
    <scope>NUCLEOTIDE SEQUENCE [LARGE SCALE GENOMIC DNA]</scope>
    <source>
        <strain evidence="2 3">MAFF 305830</strain>
    </source>
</reference>